<dbReference type="Proteomes" id="UP000192320">
    <property type="component" value="Unassembled WGS sequence"/>
</dbReference>
<dbReference type="AlphaFoldDB" id="A0AA91RMD3"/>
<reference evidence="2 3" key="1">
    <citation type="submission" date="2017-02" db="EMBL/GenBank/DDBJ databases">
        <title>The new phylogeny of genus Mycobacterium.</title>
        <authorList>
            <person name="Tortoli E."/>
            <person name="Trovato A."/>
            <person name="Cirillo D.M."/>
        </authorList>
    </citation>
    <scope>NUCLEOTIDE SEQUENCE [LARGE SCALE GENOMIC DNA]</scope>
    <source>
        <strain evidence="2 3">DSM 45633</strain>
    </source>
</reference>
<evidence type="ECO:0000259" key="1">
    <source>
        <dbReference type="PROSITE" id="PS51674"/>
    </source>
</evidence>
<dbReference type="PROSITE" id="PS51674">
    <property type="entry name" value="4FE4S_WBL"/>
    <property type="match status" value="1"/>
</dbReference>
<dbReference type="EMBL" id="MVHZ01000008">
    <property type="protein sequence ID" value="ORB01148.1"/>
    <property type="molecule type" value="Genomic_DNA"/>
</dbReference>
<protein>
    <recommendedName>
        <fullName evidence="1">4Fe-4S Wbl-type domain-containing protein</fullName>
    </recommendedName>
</protein>
<accession>A0AA91RMD3</accession>
<dbReference type="InterPro" id="IPR034768">
    <property type="entry name" value="4FE4S_WBL"/>
</dbReference>
<gene>
    <name evidence="2" type="ORF">BST33_10010</name>
</gene>
<evidence type="ECO:0000313" key="3">
    <source>
        <dbReference type="Proteomes" id="UP000192320"/>
    </source>
</evidence>
<evidence type="ECO:0000313" key="2">
    <source>
        <dbReference type="EMBL" id="ORB01148.1"/>
    </source>
</evidence>
<keyword evidence="3" id="KW-1185">Reference proteome</keyword>
<comment type="caution">
    <text evidence="2">The sequence shown here is derived from an EMBL/GenBank/DDBJ whole genome shotgun (WGS) entry which is preliminary data.</text>
</comment>
<sequence>MQLLTAALAGTPRLPGAKCRTLFAAFDPADKGEPHEEVAYRHTVALSLCRTCPALASCAAWVEAHPPTRRPRGVIAGQVFE</sequence>
<feature type="domain" description="4Fe-4S Wbl-type" evidence="1">
    <location>
        <begin position="18"/>
        <end position="81"/>
    </location>
</feature>
<name>A0AA91RMD3_9MYCO</name>
<organism evidence="2 3">
    <name type="scientific">Mycolicibacter minnesotensis</name>
    <dbReference type="NCBI Taxonomy" id="1118379"/>
    <lineage>
        <taxon>Bacteria</taxon>
        <taxon>Bacillati</taxon>
        <taxon>Actinomycetota</taxon>
        <taxon>Actinomycetes</taxon>
        <taxon>Mycobacteriales</taxon>
        <taxon>Mycobacteriaceae</taxon>
        <taxon>Mycolicibacter</taxon>
    </lineage>
</organism>
<proteinExistence type="predicted"/>